<evidence type="ECO:0000313" key="3">
    <source>
        <dbReference type="EMBL" id="MED6226771.1"/>
    </source>
</evidence>
<dbReference type="EMBL" id="JASCZI010276259">
    <property type="protein sequence ID" value="MED6226771.1"/>
    <property type="molecule type" value="Genomic_DNA"/>
</dbReference>
<feature type="domain" description="AB hydrolase-1" evidence="2">
    <location>
        <begin position="60"/>
        <end position="116"/>
    </location>
</feature>
<accession>A0ABU6ZYI8</accession>
<dbReference type="SUPFAM" id="SSF53474">
    <property type="entry name" value="alpha/beta-Hydrolases"/>
    <property type="match status" value="1"/>
</dbReference>
<dbReference type="InterPro" id="IPR029058">
    <property type="entry name" value="AB_hydrolase_fold"/>
</dbReference>
<protein>
    <recommendedName>
        <fullName evidence="2">AB hydrolase-1 domain-containing protein</fullName>
    </recommendedName>
</protein>
<proteinExistence type="inferred from homology"/>
<dbReference type="InterPro" id="IPR000073">
    <property type="entry name" value="AB_hydrolase_1"/>
</dbReference>
<evidence type="ECO:0000313" key="4">
    <source>
        <dbReference type="Proteomes" id="UP001341840"/>
    </source>
</evidence>
<dbReference type="Pfam" id="PF00561">
    <property type="entry name" value="Abhydrolase_1"/>
    <property type="match status" value="1"/>
</dbReference>
<comment type="similarity">
    <text evidence="1">Belongs to the peptidase S33 family. ABHD4/ABHD5 subfamily.</text>
</comment>
<dbReference type="Gene3D" id="3.40.50.1820">
    <property type="entry name" value="alpha/beta hydrolase"/>
    <property type="match status" value="1"/>
</dbReference>
<reference evidence="3 4" key="1">
    <citation type="journal article" date="2023" name="Plants (Basel)">
        <title>Bridging the Gap: Combining Genomics and Transcriptomics Approaches to Understand Stylosanthes scabra, an Orphan Legume from the Brazilian Caatinga.</title>
        <authorList>
            <person name="Ferreira-Neto J.R.C."/>
            <person name="da Silva M.D."/>
            <person name="Binneck E."/>
            <person name="de Melo N.F."/>
            <person name="da Silva R.H."/>
            <person name="de Melo A.L.T.M."/>
            <person name="Pandolfi V."/>
            <person name="Bustamante F.O."/>
            <person name="Brasileiro-Vidal A.C."/>
            <person name="Benko-Iseppon A.M."/>
        </authorList>
    </citation>
    <scope>NUCLEOTIDE SEQUENCE [LARGE SCALE GENOMIC DNA]</scope>
    <source>
        <tissue evidence="3">Leaves</tissue>
    </source>
</reference>
<organism evidence="3 4">
    <name type="scientific">Stylosanthes scabra</name>
    <dbReference type="NCBI Taxonomy" id="79078"/>
    <lineage>
        <taxon>Eukaryota</taxon>
        <taxon>Viridiplantae</taxon>
        <taxon>Streptophyta</taxon>
        <taxon>Embryophyta</taxon>
        <taxon>Tracheophyta</taxon>
        <taxon>Spermatophyta</taxon>
        <taxon>Magnoliopsida</taxon>
        <taxon>eudicotyledons</taxon>
        <taxon>Gunneridae</taxon>
        <taxon>Pentapetalae</taxon>
        <taxon>rosids</taxon>
        <taxon>fabids</taxon>
        <taxon>Fabales</taxon>
        <taxon>Fabaceae</taxon>
        <taxon>Papilionoideae</taxon>
        <taxon>50 kb inversion clade</taxon>
        <taxon>dalbergioids sensu lato</taxon>
        <taxon>Dalbergieae</taxon>
        <taxon>Pterocarpus clade</taxon>
        <taxon>Stylosanthes</taxon>
    </lineage>
</organism>
<evidence type="ECO:0000256" key="1">
    <source>
        <dbReference type="ARBA" id="ARBA00038097"/>
    </source>
</evidence>
<name>A0ABU6ZYI8_9FABA</name>
<gene>
    <name evidence="3" type="ORF">PIB30_106984</name>
</gene>
<evidence type="ECO:0000259" key="2">
    <source>
        <dbReference type="Pfam" id="PF00561"/>
    </source>
</evidence>
<comment type="caution">
    <text evidence="3">The sequence shown here is derived from an EMBL/GenBank/DDBJ whole genome shotgun (WGS) entry which is preliminary data.</text>
</comment>
<dbReference type="PANTHER" id="PTHR42886">
    <property type="entry name" value="RE40534P-RELATED"/>
    <property type="match status" value="1"/>
</dbReference>
<keyword evidence="4" id="KW-1185">Reference proteome</keyword>
<dbReference type="Proteomes" id="UP001341840">
    <property type="component" value="Unassembled WGS sequence"/>
</dbReference>
<sequence length="135" mass="15078">MPSRLHPNLLRSAAVVPLFGPLPNTITLATSLSVVAAASCARLHFRRSKTFQGEETEAWYIDSLEEWRKAKNLSNFVLLGHSFGGYVASKYAHKHPEHVKHLILVGPAGFSQEAERITKFLSRLERITIEPDMGI</sequence>
<dbReference type="PANTHER" id="PTHR42886:SF29">
    <property type="entry name" value="PUMMELIG, ISOFORM A"/>
    <property type="match status" value="1"/>
</dbReference>